<feature type="region of interest" description="Disordered" evidence="1">
    <location>
        <begin position="1"/>
        <end position="39"/>
    </location>
</feature>
<feature type="compositionally biased region" description="Low complexity" evidence="1">
    <location>
        <begin position="24"/>
        <end position="39"/>
    </location>
</feature>
<protein>
    <recommendedName>
        <fullName evidence="4">PE-PPE domain-containing protein</fullName>
    </recommendedName>
</protein>
<dbReference type="InterPro" id="IPR029058">
    <property type="entry name" value="AB_hydrolase_fold"/>
</dbReference>
<dbReference type="RefSeq" id="WP_211429198.1">
    <property type="nucleotide sequence ID" value="NZ_CP072648.1"/>
</dbReference>
<keyword evidence="3" id="KW-1185">Reference proteome</keyword>
<dbReference type="Gene3D" id="3.40.50.1820">
    <property type="entry name" value="alpha/beta hydrolase"/>
    <property type="match status" value="1"/>
</dbReference>
<evidence type="ECO:0000313" key="3">
    <source>
        <dbReference type="Proteomes" id="UP000676506"/>
    </source>
</evidence>
<accession>A0ABX8B8P3</accession>
<proteinExistence type="predicted"/>
<reference evidence="2 3" key="1">
    <citation type="submission" date="2021-03" db="EMBL/GenBank/DDBJ databases">
        <title>Genomic and phenotypic characterization of Chloracidobacterium isolates provides evidence for multiple species.</title>
        <authorList>
            <person name="Saini M.K."/>
            <person name="Costas A.M.G."/>
            <person name="Tank M."/>
            <person name="Bryant D.A."/>
        </authorList>
    </citation>
    <scope>NUCLEOTIDE SEQUENCE [LARGE SCALE GENOMIC DNA]</scope>
    <source>
        <strain evidence="2 3">BV2-C</strain>
    </source>
</reference>
<dbReference type="EMBL" id="CP072648">
    <property type="protein sequence ID" value="QUW03307.1"/>
    <property type="molecule type" value="Genomic_DNA"/>
</dbReference>
<evidence type="ECO:0000256" key="1">
    <source>
        <dbReference type="SAM" id="MobiDB-lite"/>
    </source>
</evidence>
<gene>
    <name evidence="2" type="ORF">J8C06_02380</name>
</gene>
<name>A0ABX8B8P3_9BACT</name>
<feature type="compositionally biased region" description="Polar residues" evidence="1">
    <location>
        <begin position="1"/>
        <end position="11"/>
    </location>
</feature>
<dbReference type="SUPFAM" id="SSF53474">
    <property type="entry name" value="alpha/beta-Hydrolases"/>
    <property type="match status" value="1"/>
</dbReference>
<organism evidence="2 3">
    <name type="scientific">Chloracidobacterium validum</name>
    <dbReference type="NCBI Taxonomy" id="2821543"/>
    <lineage>
        <taxon>Bacteria</taxon>
        <taxon>Pseudomonadati</taxon>
        <taxon>Acidobacteriota</taxon>
        <taxon>Terriglobia</taxon>
        <taxon>Terriglobales</taxon>
        <taxon>Acidobacteriaceae</taxon>
        <taxon>Chloracidobacterium</taxon>
    </lineage>
</organism>
<evidence type="ECO:0000313" key="2">
    <source>
        <dbReference type="EMBL" id="QUW03307.1"/>
    </source>
</evidence>
<dbReference type="Proteomes" id="UP000676506">
    <property type="component" value="Chromosome 1"/>
</dbReference>
<evidence type="ECO:0008006" key="4">
    <source>
        <dbReference type="Google" id="ProtNLM"/>
    </source>
</evidence>
<sequence>MTNRIQPQRTAPLTRAVQPKVSEPRATPAAPTNTVAPANTTRLSELQMMGALRKGQVLAASATTAVATPTRLSPTGPLAGARPNPAAPTRLSPLAADSHLNGAAFRVTAPGANPNAAPPVIVVNGISTPFSGASRLAQEVSRVTGRPVEMVYNNSDPAVAAGVTLAHHTRQARARAEADYNNLPLPVRLAIGINPANREAFILGRTARYVAEAAVNPATADWTKRNALQNPPAAQTQANLILSQLENYPNSPVRVVGYSQGAAISAEALRLVEQHLARQHGQAAANQMLARVQVMTLGGAANANDFPAAVNVTSIAHQTDIVSQYFGANRSAFGRGNVGDFVNFIREGFGVRQHLNYLGANGNPEVTRRMQDWMANPAGSDRNIILPDYRG</sequence>